<feature type="region of interest" description="Disordered" evidence="1">
    <location>
        <begin position="1"/>
        <end position="34"/>
    </location>
</feature>
<evidence type="ECO:0000313" key="3">
    <source>
        <dbReference type="Proteomes" id="UP000277921"/>
    </source>
</evidence>
<dbReference type="EMBL" id="QTQV01000009">
    <property type="protein sequence ID" value="RQT14943.1"/>
    <property type="molecule type" value="Genomic_DNA"/>
</dbReference>
<evidence type="ECO:0000313" key="2">
    <source>
        <dbReference type="EMBL" id="RQT14943.1"/>
    </source>
</evidence>
<dbReference type="RefSeq" id="WP_124580022.1">
    <property type="nucleotide sequence ID" value="NZ_QTQV01000009.1"/>
</dbReference>
<dbReference type="Proteomes" id="UP000277921">
    <property type="component" value="Unassembled WGS sequence"/>
</dbReference>
<reference evidence="2 3" key="1">
    <citation type="submission" date="2018-08" db="EMBL/GenBank/DDBJ databases">
        <title>Comparative analysis of Burkholderia isolates from Puerto Rico.</title>
        <authorList>
            <person name="Hall C."/>
            <person name="Sahl J."/>
            <person name="Wagner D."/>
        </authorList>
    </citation>
    <scope>NUCLEOTIDE SEQUENCE [LARGE SCALE GENOMIC DNA]</scope>
    <source>
        <strain evidence="2 3">Bp9025</strain>
    </source>
</reference>
<dbReference type="AlphaFoldDB" id="A0A3N8R9D3"/>
<protein>
    <submittedName>
        <fullName evidence="2">Uncharacterized protein</fullName>
    </submittedName>
</protein>
<comment type="caution">
    <text evidence="2">The sequence shown here is derived from an EMBL/GenBank/DDBJ whole genome shotgun (WGS) entry which is preliminary data.</text>
</comment>
<name>A0A3N8R9D3_9BURK</name>
<organism evidence="2 3">
    <name type="scientific">Burkholderia contaminans</name>
    <dbReference type="NCBI Taxonomy" id="488447"/>
    <lineage>
        <taxon>Bacteria</taxon>
        <taxon>Pseudomonadati</taxon>
        <taxon>Pseudomonadota</taxon>
        <taxon>Betaproteobacteria</taxon>
        <taxon>Burkholderiales</taxon>
        <taxon>Burkholderiaceae</taxon>
        <taxon>Burkholderia</taxon>
        <taxon>Burkholderia cepacia complex</taxon>
    </lineage>
</organism>
<accession>A0A3N8R9D3</accession>
<proteinExistence type="predicted"/>
<sequence length="89" mass="9828">MDYTSNQTAVHDDPAEQPQVQHPDRRYKNVGAVPGPTAMGMLDLSNPDIDWVKLANSMGGAETARATTMDELSVQMRQSFRQHGRSLSI</sequence>
<gene>
    <name evidence="2" type="ORF">DF051_17485</name>
</gene>
<evidence type="ECO:0000256" key="1">
    <source>
        <dbReference type="SAM" id="MobiDB-lite"/>
    </source>
</evidence>